<dbReference type="CDD" id="cd00534">
    <property type="entry name" value="DHNA_DHNTPE"/>
    <property type="match status" value="1"/>
</dbReference>
<dbReference type="PANTHER" id="PTHR42844:SF1">
    <property type="entry name" value="DIHYDRONEOPTERIN ALDOLASE 1-RELATED"/>
    <property type="match status" value="1"/>
</dbReference>
<evidence type="ECO:0000256" key="5">
    <source>
        <dbReference type="ARBA" id="ARBA00023239"/>
    </source>
</evidence>
<comment type="catalytic activity">
    <reaction evidence="1 6">
        <text>7,8-dihydroneopterin = 6-hydroxymethyl-7,8-dihydropterin + glycolaldehyde</text>
        <dbReference type="Rhea" id="RHEA:10540"/>
        <dbReference type="ChEBI" id="CHEBI:17001"/>
        <dbReference type="ChEBI" id="CHEBI:17071"/>
        <dbReference type="ChEBI" id="CHEBI:44841"/>
        <dbReference type="EC" id="4.1.2.25"/>
    </reaction>
</comment>
<dbReference type="EMBL" id="VHLH01000002">
    <property type="protein sequence ID" value="TPW32082.1"/>
    <property type="molecule type" value="Genomic_DNA"/>
</dbReference>
<evidence type="ECO:0000259" key="7">
    <source>
        <dbReference type="SMART" id="SM00905"/>
    </source>
</evidence>
<dbReference type="UniPathway" id="UPA00077">
    <property type="reaction ID" value="UER00154"/>
</dbReference>
<dbReference type="Gene3D" id="3.30.1130.10">
    <property type="match status" value="1"/>
</dbReference>
<evidence type="ECO:0000256" key="3">
    <source>
        <dbReference type="ARBA" id="ARBA00005708"/>
    </source>
</evidence>
<evidence type="ECO:0000256" key="1">
    <source>
        <dbReference type="ARBA" id="ARBA00001353"/>
    </source>
</evidence>
<protein>
    <recommendedName>
        <fullName evidence="6">7,8-dihydroneopterin aldolase</fullName>
        <ecNumber evidence="6">4.1.2.25</ecNumber>
    </recommendedName>
</protein>
<dbReference type="GO" id="GO:0004150">
    <property type="term" value="F:dihydroneopterin aldolase activity"/>
    <property type="evidence" value="ECO:0007669"/>
    <property type="project" value="UniProtKB-UniRule"/>
</dbReference>
<organism evidence="8 9">
    <name type="scientific">Pararhizobium mangrovi</name>
    <dbReference type="NCBI Taxonomy" id="2590452"/>
    <lineage>
        <taxon>Bacteria</taxon>
        <taxon>Pseudomonadati</taxon>
        <taxon>Pseudomonadota</taxon>
        <taxon>Alphaproteobacteria</taxon>
        <taxon>Hyphomicrobiales</taxon>
        <taxon>Rhizobiaceae</taxon>
        <taxon>Rhizobium/Agrobacterium group</taxon>
        <taxon>Pararhizobium</taxon>
    </lineage>
</organism>
<dbReference type="NCBIfam" id="TIGR00525">
    <property type="entry name" value="folB"/>
    <property type="match status" value="1"/>
</dbReference>
<sequence length="122" mass="13426">MMATYTITLSNCVFFARHGVHDEEEVLGQRFFVDAELSVECGDGLASDTIEGKLDYAMAFAEIQRIMTGKRRRLIETLAHDIARGLCAAFEPVTWAKVTIRKPNAPVPGILDHVAVTVECSA</sequence>
<dbReference type="SUPFAM" id="SSF55620">
    <property type="entry name" value="Tetrahydrobiopterin biosynthesis enzymes-like"/>
    <property type="match status" value="1"/>
</dbReference>
<name>A0A506UCB9_9HYPH</name>
<reference evidence="8 9" key="1">
    <citation type="submission" date="2019-06" db="EMBL/GenBank/DDBJ databases">
        <authorList>
            <person name="Li M."/>
        </authorList>
    </citation>
    <scope>NUCLEOTIDE SEQUENCE [LARGE SCALE GENOMIC DNA]</scope>
    <source>
        <strain evidence="8 9">BGMRC6574</strain>
    </source>
</reference>
<evidence type="ECO:0000256" key="6">
    <source>
        <dbReference type="RuleBase" id="RU362079"/>
    </source>
</evidence>
<dbReference type="GO" id="GO:0046656">
    <property type="term" value="P:folic acid biosynthetic process"/>
    <property type="evidence" value="ECO:0007669"/>
    <property type="project" value="UniProtKB-UniRule"/>
</dbReference>
<evidence type="ECO:0000256" key="2">
    <source>
        <dbReference type="ARBA" id="ARBA00005013"/>
    </source>
</evidence>
<dbReference type="InterPro" id="IPR006157">
    <property type="entry name" value="FolB_dom"/>
</dbReference>
<evidence type="ECO:0000313" key="9">
    <source>
        <dbReference type="Proteomes" id="UP000320314"/>
    </source>
</evidence>
<dbReference type="NCBIfam" id="TIGR00526">
    <property type="entry name" value="folB_dom"/>
    <property type="match status" value="1"/>
</dbReference>
<comment type="pathway">
    <text evidence="2 6">Cofactor biosynthesis; tetrahydrofolate biosynthesis; 2-amino-4-hydroxy-6-hydroxymethyl-7,8-dihydropteridine diphosphate from 7,8-dihydroneopterin triphosphate: step 3/4.</text>
</comment>
<comment type="function">
    <text evidence="6">Catalyzes the conversion of 7,8-dihydroneopterin to 6-hydroxymethyl-7,8-dihydropterin.</text>
</comment>
<gene>
    <name evidence="8" type="primary">folB</name>
    <name evidence="8" type="ORF">FJU11_01825</name>
</gene>
<comment type="similarity">
    <text evidence="3 6">Belongs to the DHNA family.</text>
</comment>
<accession>A0A506UCB9</accession>
<comment type="caution">
    <text evidence="8">The sequence shown here is derived from an EMBL/GenBank/DDBJ whole genome shotgun (WGS) entry which is preliminary data.</text>
</comment>
<dbReference type="GO" id="GO:0046654">
    <property type="term" value="P:tetrahydrofolate biosynthetic process"/>
    <property type="evidence" value="ECO:0007669"/>
    <property type="project" value="UniProtKB-UniRule"/>
</dbReference>
<dbReference type="Pfam" id="PF02152">
    <property type="entry name" value="FolB"/>
    <property type="match status" value="1"/>
</dbReference>
<evidence type="ECO:0000313" key="8">
    <source>
        <dbReference type="EMBL" id="TPW32082.1"/>
    </source>
</evidence>
<dbReference type="GO" id="GO:0005737">
    <property type="term" value="C:cytoplasm"/>
    <property type="evidence" value="ECO:0007669"/>
    <property type="project" value="TreeGrafter"/>
</dbReference>
<dbReference type="InterPro" id="IPR006156">
    <property type="entry name" value="Dihydroneopterin_aldolase"/>
</dbReference>
<dbReference type="OrthoDB" id="9808041at2"/>
<proteinExistence type="inferred from homology"/>
<dbReference type="PANTHER" id="PTHR42844">
    <property type="entry name" value="DIHYDRONEOPTERIN ALDOLASE 1-RELATED"/>
    <property type="match status" value="1"/>
</dbReference>
<keyword evidence="4 6" id="KW-0289">Folate biosynthesis</keyword>
<dbReference type="SMART" id="SM00905">
    <property type="entry name" value="FolB"/>
    <property type="match status" value="1"/>
</dbReference>
<dbReference type="InterPro" id="IPR043133">
    <property type="entry name" value="GTP-CH-I_C/QueF"/>
</dbReference>
<dbReference type="EC" id="4.1.2.25" evidence="6"/>
<evidence type="ECO:0000256" key="4">
    <source>
        <dbReference type="ARBA" id="ARBA00022909"/>
    </source>
</evidence>
<dbReference type="AlphaFoldDB" id="A0A506UCB9"/>
<keyword evidence="5 6" id="KW-0456">Lyase</keyword>
<keyword evidence="9" id="KW-1185">Reference proteome</keyword>
<dbReference type="Proteomes" id="UP000320314">
    <property type="component" value="Unassembled WGS sequence"/>
</dbReference>
<feature type="domain" description="Dihydroneopterin aldolase/epimerase" evidence="7">
    <location>
        <begin position="7"/>
        <end position="120"/>
    </location>
</feature>